<reference evidence="2" key="1">
    <citation type="submission" date="2020-01" db="EMBL/GenBank/DDBJ databases">
        <title>Genome Sequencing of Three Apophysomyces-Like Fungal Strains Confirms a Novel Fungal Genus in the Mucoromycota with divergent Burkholderia-like Endosymbiotic Bacteria.</title>
        <authorList>
            <person name="Stajich J.E."/>
            <person name="Macias A.M."/>
            <person name="Carter-House D."/>
            <person name="Lovett B."/>
            <person name="Kasson L.R."/>
            <person name="Berry K."/>
            <person name="Grigoriev I."/>
            <person name="Chang Y."/>
            <person name="Spatafora J."/>
            <person name="Kasson M.T."/>
        </authorList>
    </citation>
    <scope>NUCLEOTIDE SEQUENCE</scope>
    <source>
        <strain evidence="2">NRRL A-21654</strain>
    </source>
</reference>
<name>A0A8H7BIJ5_9FUNG</name>
<proteinExistence type="predicted"/>
<evidence type="ECO:0000256" key="1">
    <source>
        <dbReference type="SAM" id="MobiDB-lite"/>
    </source>
</evidence>
<dbReference type="AlphaFoldDB" id="A0A8H7BIJ5"/>
<feature type="compositionally biased region" description="Basic and acidic residues" evidence="1">
    <location>
        <begin position="19"/>
        <end position="28"/>
    </location>
</feature>
<accession>A0A8H7BIJ5</accession>
<sequence>MSHIASMSPNETNYGTVRTSEEQEEHPTQDPFTAPEEPSNVNNSLGGALDQLQRKLSRLFGGATSKS</sequence>
<comment type="caution">
    <text evidence="2">The sequence shown here is derived from an EMBL/GenBank/DDBJ whole genome shotgun (WGS) entry which is preliminary data.</text>
</comment>
<dbReference type="OrthoDB" id="2256950at2759"/>
<dbReference type="EMBL" id="JABAYA010000161">
    <property type="protein sequence ID" value="KAF7723177.1"/>
    <property type="molecule type" value="Genomic_DNA"/>
</dbReference>
<gene>
    <name evidence="2" type="ORF">EC973_002312</name>
</gene>
<organism evidence="2 3">
    <name type="scientific">Apophysomyces ossiformis</name>
    <dbReference type="NCBI Taxonomy" id="679940"/>
    <lineage>
        <taxon>Eukaryota</taxon>
        <taxon>Fungi</taxon>
        <taxon>Fungi incertae sedis</taxon>
        <taxon>Mucoromycota</taxon>
        <taxon>Mucoromycotina</taxon>
        <taxon>Mucoromycetes</taxon>
        <taxon>Mucorales</taxon>
        <taxon>Mucorineae</taxon>
        <taxon>Mucoraceae</taxon>
        <taxon>Apophysomyces</taxon>
    </lineage>
</organism>
<keyword evidence="3" id="KW-1185">Reference proteome</keyword>
<evidence type="ECO:0000313" key="3">
    <source>
        <dbReference type="Proteomes" id="UP000605846"/>
    </source>
</evidence>
<protein>
    <submittedName>
        <fullName evidence="2">Uncharacterized protein</fullName>
    </submittedName>
</protein>
<dbReference type="Proteomes" id="UP000605846">
    <property type="component" value="Unassembled WGS sequence"/>
</dbReference>
<evidence type="ECO:0000313" key="2">
    <source>
        <dbReference type="EMBL" id="KAF7723177.1"/>
    </source>
</evidence>
<feature type="region of interest" description="Disordered" evidence="1">
    <location>
        <begin position="1"/>
        <end position="50"/>
    </location>
</feature>
<feature type="compositionally biased region" description="Polar residues" evidence="1">
    <location>
        <begin position="1"/>
        <end position="18"/>
    </location>
</feature>